<keyword evidence="2" id="KW-1185">Reference proteome</keyword>
<evidence type="ECO:0000313" key="1">
    <source>
        <dbReference type="EMBL" id="MBD7966262.1"/>
    </source>
</evidence>
<dbReference type="Proteomes" id="UP000603641">
    <property type="component" value="Unassembled WGS sequence"/>
</dbReference>
<organism evidence="1 2">
    <name type="scientific">Fictibacillus norfolkensis</name>
    <dbReference type="NCBI Taxonomy" id="2762233"/>
    <lineage>
        <taxon>Bacteria</taxon>
        <taxon>Bacillati</taxon>
        <taxon>Bacillota</taxon>
        <taxon>Bacilli</taxon>
        <taxon>Bacillales</taxon>
        <taxon>Fictibacillaceae</taxon>
        <taxon>Fictibacillus</taxon>
    </lineage>
</organism>
<sequence>MTKTLKEKFEIIDIVLSNASNYFLVEPVHQTSVIKKFNIKVLKDNTSAIADLNGKVTDLIRNKEFGEIDHKKLEQYSKQLTFLTEEFEKKAEVICYLQQDSIKIEISMNDETVLFEFQEQDYLDPLMDYLEKTLGQKLLSTQVEK</sequence>
<dbReference type="RefSeq" id="WP_191755405.1">
    <property type="nucleotide sequence ID" value="NZ_JACSQM010000015.1"/>
</dbReference>
<protein>
    <submittedName>
        <fullName evidence="1">Uncharacterized protein</fullName>
    </submittedName>
</protein>
<comment type="caution">
    <text evidence="1">The sequence shown here is derived from an EMBL/GenBank/DDBJ whole genome shotgun (WGS) entry which is preliminary data.</text>
</comment>
<name>A0ABR8SRX6_9BACL</name>
<proteinExistence type="predicted"/>
<gene>
    <name evidence="1" type="ORF">H9648_19635</name>
</gene>
<accession>A0ABR8SRX6</accession>
<evidence type="ECO:0000313" key="2">
    <source>
        <dbReference type="Proteomes" id="UP000603641"/>
    </source>
</evidence>
<dbReference type="EMBL" id="JACSQM010000015">
    <property type="protein sequence ID" value="MBD7966262.1"/>
    <property type="molecule type" value="Genomic_DNA"/>
</dbReference>
<reference evidence="1 2" key="1">
    <citation type="submission" date="2020-08" db="EMBL/GenBank/DDBJ databases">
        <title>A Genomic Blueprint of the Chicken Gut Microbiome.</title>
        <authorList>
            <person name="Gilroy R."/>
            <person name="Ravi A."/>
            <person name="Getino M."/>
            <person name="Pursley I."/>
            <person name="Horton D.L."/>
            <person name="Alikhan N.-F."/>
            <person name="Baker D."/>
            <person name="Gharbi K."/>
            <person name="Hall N."/>
            <person name="Watson M."/>
            <person name="Adriaenssens E.M."/>
            <person name="Foster-Nyarko E."/>
            <person name="Jarju S."/>
            <person name="Secka A."/>
            <person name="Antonio M."/>
            <person name="Oren A."/>
            <person name="Chaudhuri R."/>
            <person name="La Ragione R.M."/>
            <person name="Hildebrand F."/>
            <person name="Pallen M.J."/>
        </authorList>
    </citation>
    <scope>NUCLEOTIDE SEQUENCE [LARGE SCALE GENOMIC DNA]</scope>
    <source>
        <strain evidence="1 2">Sa2CUA10</strain>
    </source>
</reference>